<dbReference type="AlphaFoldDB" id="A0A833W440"/>
<evidence type="ECO:0000313" key="2">
    <source>
        <dbReference type="Proteomes" id="UP000655588"/>
    </source>
</evidence>
<sequence>MVVLVLIKSCDKDIYQAIESRVGYDYNEIKVRKKHKVRSREIPAVEKIFVCDGDHCDEETY</sequence>
<dbReference type="EMBL" id="WNWW01000579">
    <property type="protein sequence ID" value="KAF3423237.1"/>
    <property type="molecule type" value="Genomic_DNA"/>
</dbReference>
<dbReference type="Proteomes" id="UP000655588">
    <property type="component" value="Unassembled WGS sequence"/>
</dbReference>
<keyword evidence="2" id="KW-1185">Reference proteome</keyword>
<protein>
    <submittedName>
        <fullName evidence="1">Uncharacterized protein</fullName>
    </submittedName>
</protein>
<comment type="caution">
    <text evidence="1">The sequence shown here is derived from an EMBL/GenBank/DDBJ whole genome shotgun (WGS) entry which is preliminary data.</text>
</comment>
<reference evidence="1" key="1">
    <citation type="submission" date="2019-11" db="EMBL/GenBank/DDBJ databases">
        <title>The nuclear and mitochondrial genomes of Frieseomelitta varia - a highly eusocial stingless bee (Meliponini) with a permanently sterile worker caste.</title>
        <authorList>
            <person name="Freitas F.C.P."/>
            <person name="Lourenco A.P."/>
            <person name="Nunes F.M.F."/>
            <person name="Paschoal A.R."/>
            <person name="Abreu F.C.P."/>
            <person name="Barbin F.O."/>
            <person name="Bataglia L."/>
            <person name="Cardoso-Junior C.A.M."/>
            <person name="Cervoni M.S."/>
            <person name="Silva S.R."/>
            <person name="Dalarmi F."/>
            <person name="Del Lama M.A."/>
            <person name="Depintor T.S."/>
            <person name="Ferreira K.M."/>
            <person name="Goria P.S."/>
            <person name="Jaskot M.C."/>
            <person name="Lago D.C."/>
            <person name="Luna-Lucena D."/>
            <person name="Moda L.M."/>
            <person name="Nascimento L."/>
            <person name="Pedrino M."/>
            <person name="Rabico F.O."/>
            <person name="Sanches F.C."/>
            <person name="Santos D.E."/>
            <person name="Santos C.G."/>
            <person name="Vieira J."/>
            <person name="Lopes T.F."/>
            <person name="Barchuk A.R."/>
            <person name="Hartfelder K."/>
            <person name="Simoes Z.L.P."/>
            <person name="Bitondi M.M.G."/>
            <person name="Pinheiro D.G."/>
        </authorList>
    </citation>
    <scope>NUCLEOTIDE SEQUENCE</scope>
    <source>
        <strain evidence="1">USP_RPSP 00005682</strain>
        <tissue evidence="1">Whole individual</tissue>
    </source>
</reference>
<proteinExistence type="predicted"/>
<gene>
    <name evidence="1" type="ORF">E2986_09122</name>
</gene>
<name>A0A833W440_9HYME</name>
<organism evidence="1 2">
    <name type="scientific">Frieseomelitta varia</name>
    <dbReference type="NCBI Taxonomy" id="561572"/>
    <lineage>
        <taxon>Eukaryota</taxon>
        <taxon>Metazoa</taxon>
        <taxon>Ecdysozoa</taxon>
        <taxon>Arthropoda</taxon>
        <taxon>Hexapoda</taxon>
        <taxon>Insecta</taxon>
        <taxon>Pterygota</taxon>
        <taxon>Neoptera</taxon>
        <taxon>Endopterygota</taxon>
        <taxon>Hymenoptera</taxon>
        <taxon>Apocrita</taxon>
        <taxon>Aculeata</taxon>
        <taxon>Apoidea</taxon>
        <taxon>Anthophila</taxon>
        <taxon>Apidae</taxon>
        <taxon>Frieseomelitta</taxon>
    </lineage>
</organism>
<accession>A0A833W440</accession>
<evidence type="ECO:0000313" key="1">
    <source>
        <dbReference type="EMBL" id="KAF3423237.1"/>
    </source>
</evidence>